<organism evidence="2 3">
    <name type="scientific">Colletotrichum simmondsii</name>
    <dbReference type="NCBI Taxonomy" id="703756"/>
    <lineage>
        <taxon>Eukaryota</taxon>
        <taxon>Fungi</taxon>
        <taxon>Dikarya</taxon>
        <taxon>Ascomycota</taxon>
        <taxon>Pezizomycotina</taxon>
        <taxon>Sordariomycetes</taxon>
        <taxon>Hypocreomycetidae</taxon>
        <taxon>Glomerellales</taxon>
        <taxon>Glomerellaceae</taxon>
        <taxon>Colletotrichum</taxon>
        <taxon>Colletotrichum acutatum species complex</taxon>
    </lineage>
</organism>
<dbReference type="Proteomes" id="UP000070328">
    <property type="component" value="Unassembled WGS sequence"/>
</dbReference>
<gene>
    <name evidence="2" type="ORF">CSIM01_06798</name>
</gene>
<dbReference type="EMBL" id="JFBX01000805">
    <property type="protein sequence ID" value="KXH27879.1"/>
    <property type="molecule type" value="Genomic_DNA"/>
</dbReference>
<evidence type="ECO:0000313" key="2">
    <source>
        <dbReference type="EMBL" id="KXH27879.1"/>
    </source>
</evidence>
<feature type="region of interest" description="Disordered" evidence="1">
    <location>
        <begin position="31"/>
        <end position="108"/>
    </location>
</feature>
<evidence type="ECO:0000256" key="1">
    <source>
        <dbReference type="SAM" id="MobiDB-lite"/>
    </source>
</evidence>
<sequence>MCLNSGADGQTVAGAIGSVYWAYDPTQEARRKGMTRESNASEHERAPCGSRSSDHPSTDMAEIIKPSTSRKQTGDWKRWTQQAGGGRDDEVQGTRAETATYENSRPRYSKREEGTAVLVPGREELCRLTRLVCIEGCATHVNFLANYALRSLTQRVYESHFLADEASSKVPGSPYFTSGIHVGKQRNTERGGVGKWKIPSDWDVDANLEAIVDSNGRTKSNLPRPIEKQCKSVAGSYLLMGWCVFRIVPWLGLRNNVSIAFSCRHLSSDAANQQSERIAIAQDFTTAPPSPSRSALLNCGLEYLTSSRPRRVKSVAMVWLFAHGRRQAIKDSRAHGTSSRPLAISRHYIMASVRSTFAPPSKPHGSQHCPRAVQDAESSLTMQHSPALRSFHQGTLR</sequence>
<reference evidence="2 3" key="1">
    <citation type="submission" date="2014-02" db="EMBL/GenBank/DDBJ databases">
        <title>The genome sequence of Colletotrichum simmondsii CBS122122.</title>
        <authorList>
            <person name="Baroncelli R."/>
            <person name="Thon M.R."/>
        </authorList>
    </citation>
    <scope>NUCLEOTIDE SEQUENCE [LARGE SCALE GENOMIC DNA]</scope>
    <source>
        <strain evidence="2 3">CBS122122</strain>
    </source>
</reference>
<feature type="compositionally biased region" description="Basic and acidic residues" evidence="1">
    <location>
        <begin position="31"/>
        <end position="57"/>
    </location>
</feature>
<keyword evidence="3" id="KW-1185">Reference proteome</keyword>
<name>A0A135RW92_9PEZI</name>
<evidence type="ECO:0000313" key="3">
    <source>
        <dbReference type="Proteomes" id="UP000070328"/>
    </source>
</evidence>
<protein>
    <submittedName>
        <fullName evidence="2">Uncharacterized protein</fullName>
    </submittedName>
</protein>
<proteinExistence type="predicted"/>
<accession>A0A135RW92</accession>
<dbReference type="AlphaFoldDB" id="A0A135RW92"/>
<comment type="caution">
    <text evidence="2">The sequence shown here is derived from an EMBL/GenBank/DDBJ whole genome shotgun (WGS) entry which is preliminary data.</text>
</comment>